<evidence type="ECO:0000313" key="2">
    <source>
        <dbReference type="EMBL" id="MCR1900153.1"/>
    </source>
</evidence>
<dbReference type="AlphaFoldDB" id="A0AAE3L4J2"/>
<reference evidence="2" key="1">
    <citation type="submission" date="2022-07" db="EMBL/GenBank/DDBJ databases">
        <title>Enhanced cultured diversity of the mouse gut microbiota enables custom-made synthetic communities.</title>
        <authorList>
            <person name="Afrizal A."/>
        </authorList>
    </citation>
    <scope>NUCLEOTIDE SEQUENCE</scope>
    <source>
        <strain evidence="2">DSM 28593</strain>
    </source>
</reference>
<accession>A0AAE3L4J2</accession>
<comment type="caution">
    <text evidence="2">The sequence shown here is derived from an EMBL/GenBank/DDBJ whole genome shotgun (WGS) entry which is preliminary data.</text>
</comment>
<organism evidence="2 3">
    <name type="scientific">Irregularibacter muris</name>
    <dbReference type="NCBI Taxonomy" id="1796619"/>
    <lineage>
        <taxon>Bacteria</taxon>
        <taxon>Bacillati</taxon>
        <taxon>Bacillota</taxon>
        <taxon>Clostridia</taxon>
        <taxon>Eubacteriales</taxon>
        <taxon>Eubacteriaceae</taxon>
        <taxon>Irregularibacter</taxon>
    </lineage>
</organism>
<dbReference type="EMBL" id="JANKAS010000020">
    <property type="protein sequence ID" value="MCR1900153.1"/>
    <property type="molecule type" value="Genomic_DNA"/>
</dbReference>
<evidence type="ECO:0000313" key="3">
    <source>
        <dbReference type="Proteomes" id="UP001205748"/>
    </source>
</evidence>
<keyword evidence="1" id="KW-0812">Transmembrane</keyword>
<dbReference type="RefSeq" id="WP_257533218.1">
    <property type="nucleotide sequence ID" value="NZ_JANKAS010000020.1"/>
</dbReference>
<proteinExistence type="predicted"/>
<feature type="transmembrane region" description="Helical" evidence="1">
    <location>
        <begin position="49"/>
        <end position="67"/>
    </location>
</feature>
<dbReference type="Proteomes" id="UP001205748">
    <property type="component" value="Unassembled WGS sequence"/>
</dbReference>
<feature type="transmembrane region" description="Helical" evidence="1">
    <location>
        <begin position="128"/>
        <end position="147"/>
    </location>
</feature>
<keyword evidence="1" id="KW-1133">Transmembrane helix</keyword>
<sequence>MLLKENIKGLDYFKLALLAFMVLGLDVILARIEPFFYGQPVKFDNWTIISHWSLICILWYIAIFLMIKYAIKRYGFKLKENIASLKVWQWAVVVGLILLSCFISYMNWNGFKILIEFNNLGMFKFSMQYLYYFFETVLFTLIIVFGQKAFEKWFRNEKIPYGGIICALTWGLAHMFTKSSFEAGVLSAFAGFGFGAVYLLLNRDLIKTLPVIFLMFIF</sequence>
<gene>
    <name evidence="2" type="ORF">NSA47_14390</name>
</gene>
<name>A0AAE3L4J2_9FIRM</name>
<feature type="transmembrane region" description="Helical" evidence="1">
    <location>
        <begin position="159"/>
        <end position="177"/>
    </location>
</feature>
<evidence type="ECO:0000256" key="1">
    <source>
        <dbReference type="SAM" id="Phobius"/>
    </source>
</evidence>
<feature type="transmembrane region" description="Helical" evidence="1">
    <location>
        <begin position="12"/>
        <end position="29"/>
    </location>
</feature>
<protein>
    <submittedName>
        <fullName evidence="2">Uncharacterized protein</fullName>
    </submittedName>
</protein>
<keyword evidence="3" id="KW-1185">Reference proteome</keyword>
<feature type="transmembrane region" description="Helical" evidence="1">
    <location>
        <begin position="87"/>
        <end position="108"/>
    </location>
</feature>
<keyword evidence="1" id="KW-0472">Membrane</keyword>
<feature type="transmembrane region" description="Helical" evidence="1">
    <location>
        <begin position="183"/>
        <end position="201"/>
    </location>
</feature>